<evidence type="ECO:0000256" key="1">
    <source>
        <dbReference type="ARBA" id="ARBA00022763"/>
    </source>
</evidence>
<feature type="domain" description="Methylated-DNA-[protein]-cysteine S-methyltransferase DNA binding" evidence="2">
    <location>
        <begin position="4"/>
        <end position="83"/>
    </location>
</feature>
<dbReference type="Proteomes" id="UP000786875">
    <property type="component" value="Unassembled WGS sequence"/>
</dbReference>
<evidence type="ECO:0000313" key="3">
    <source>
        <dbReference type="EMBL" id="MBT0728108.1"/>
    </source>
</evidence>
<dbReference type="SUPFAM" id="SSF46767">
    <property type="entry name" value="Methylated DNA-protein cysteine methyltransferase, C-terminal domain"/>
    <property type="match status" value="1"/>
</dbReference>
<name>A0ABS5T6W5_9GAMM</name>
<keyword evidence="4" id="KW-1185">Reference proteome</keyword>
<proteinExistence type="predicted"/>
<dbReference type="InterPro" id="IPR052520">
    <property type="entry name" value="ATL_DNA_repair"/>
</dbReference>
<organism evidence="3 4">
    <name type="scientific">Rosenbergiella australiborealis</name>
    <dbReference type="NCBI Taxonomy" id="1544696"/>
    <lineage>
        <taxon>Bacteria</taxon>
        <taxon>Pseudomonadati</taxon>
        <taxon>Pseudomonadota</taxon>
        <taxon>Gammaproteobacteria</taxon>
        <taxon>Enterobacterales</taxon>
        <taxon>Erwiniaceae</taxon>
        <taxon>Rosenbergiella</taxon>
    </lineage>
</organism>
<dbReference type="EMBL" id="JABBFO010000012">
    <property type="protein sequence ID" value="MBT0728108.1"/>
    <property type="molecule type" value="Genomic_DNA"/>
</dbReference>
<dbReference type="InterPro" id="IPR036217">
    <property type="entry name" value="MethylDNA_cys_MeTrfase_DNAb"/>
</dbReference>
<dbReference type="RefSeq" id="WP_214215383.1">
    <property type="nucleotide sequence ID" value="NZ_JABBFO010000012.1"/>
</dbReference>
<reference evidence="3 4" key="1">
    <citation type="submission" date="2020-04" db="EMBL/GenBank/DDBJ databases">
        <title>Genome sequencing of Rosenbergiella species.</title>
        <authorList>
            <person name="Alvarez-Perez S."/>
            <person name="Lievens B."/>
        </authorList>
    </citation>
    <scope>NUCLEOTIDE SEQUENCE [LARGE SCALE GENOMIC DNA]</scope>
    <source>
        <strain evidence="3 4">CdVSA20.1</strain>
    </source>
</reference>
<dbReference type="CDD" id="cd06445">
    <property type="entry name" value="ATase"/>
    <property type="match status" value="1"/>
</dbReference>
<protein>
    <submittedName>
        <fullName evidence="3">MGMT family protein</fullName>
    </submittedName>
</protein>
<dbReference type="NCBIfam" id="TIGR00589">
    <property type="entry name" value="ogt"/>
    <property type="match status" value="1"/>
</dbReference>
<dbReference type="Pfam" id="PF01035">
    <property type="entry name" value="DNA_binding_1"/>
    <property type="match status" value="1"/>
</dbReference>
<dbReference type="InterPro" id="IPR014048">
    <property type="entry name" value="MethylDNA_cys_MeTrfase_DNA-bd"/>
</dbReference>
<gene>
    <name evidence="3" type="ORF">HGT73_12115</name>
</gene>
<keyword evidence="1" id="KW-0227">DNA damage</keyword>
<evidence type="ECO:0000259" key="2">
    <source>
        <dbReference type="Pfam" id="PF01035"/>
    </source>
</evidence>
<accession>A0ABS5T6W5</accession>
<comment type="caution">
    <text evidence="3">The sequence shown here is derived from an EMBL/GenBank/DDBJ whole genome shotgun (WGS) entry which is preliminary data.</text>
</comment>
<evidence type="ECO:0000313" key="4">
    <source>
        <dbReference type="Proteomes" id="UP000786875"/>
    </source>
</evidence>
<sequence>MPTFEQQVWLIVSAIPYGCVASYGDLARLCGHPRSARQVGRIMKNLPDNSTLPWYRVINQQGKLSLSGSQLARQAAALRAEGVIISDAMKVDMERYRWRP</sequence>
<dbReference type="PANTHER" id="PTHR42942:SF1">
    <property type="entry name" value="ALKYLTRANSFERASE-LIKE PROTEIN 1"/>
    <property type="match status" value="1"/>
</dbReference>
<dbReference type="PANTHER" id="PTHR42942">
    <property type="entry name" value="6-O-METHYLGUANINE DNA METHYLTRANSFERASE"/>
    <property type="match status" value="1"/>
</dbReference>
<dbReference type="Gene3D" id="1.10.10.10">
    <property type="entry name" value="Winged helix-like DNA-binding domain superfamily/Winged helix DNA-binding domain"/>
    <property type="match status" value="1"/>
</dbReference>
<dbReference type="InterPro" id="IPR036388">
    <property type="entry name" value="WH-like_DNA-bd_sf"/>
</dbReference>